<evidence type="ECO:0000256" key="10">
    <source>
        <dbReference type="RuleBase" id="RU363034"/>
    </source>
</evidence>
<keyword evidence="5 10" id="KW-0720">Serine protease</keyword>
<dbReference type="InterPro" id="IPR043504">
    <property type="entry name" value="Peptidase_S1_PA_chymotrypsin"/>
</dbReference>
<evidence type="ECO:0000256" key="1">
    <source>
        <dbReference type="ARBA" id="ARBA00004239"/>
    </source>
</evidence>
<evidence type="ECO:0000256" key="5">
    <source>
        <dbReference type="ARBA" id="ARBA00022825"/>
    </source>
</evidence>
<keyword evidence="4 10" id="KW-0378">Hydrolase</keyword>
<proteinExistence type="predicted"/>
<keyword evidence="3" id="KW-0732">Signal</keyword>
<dbReference type="PRINTS" id="PR00722">
    <property type="entry name" value="CHYMOTRYPSIN"/>
</dbReference>
<dbReference type="PANTHER" id="PTHR24271:SF81">
    <property type="entry name" value="GRANZYME B"/>
    <property type="match status" value="1"/>
</dbReference>
<dbReference type="InterPro" id="IPR009003">
    <property type="entry name" value="Peptidase_S1_PA"/>
</dbReference>
<evidence type="ECO:0000256" key="2">
    <source>
        <dbReference type="ARBA" id="ARBA00022670"/>
    </source>
</evidence>
<dbReference type="CDD" id="cd00190">
    <property type="entry name" value="Tryp_SPc"/>
    <property type="match status" value="1"/>
</dbReference>
<dbReference type="GO" id="GO:0006508">
    <property type="term" value="P:proteolysis"/>
    <property type="evidence" value="ECO:0007669"/>
    <property type="project" value="UniProtKB-KW"/>
</dbReference>
<dbReference type="SUPFAM" id="SSF50494">
    <property type="entry name" value="Trypsin-like serine proteases"/>
    <property type="match status" value="1"/>
</dbReference>
<evidence type="ECO:0000313" key="13">
    <source>
        <dbReference type="Proteomes" id="UP000694557"/>
    </source>
</evidence>
<dbReference type="InterPro" id="IPR001314">
    <property type="entry name" value="Peptidase_S1A"/>
</dbReference>
<organism evidence="12 13">
    <name type="scientific">Oncorhynchus kisutch</name>
    <name type="common">Coho salmon</name>
    <name type="synonym">Salmo kisutch</name>
    <dbReference type="NCBI Taxonomy" id="8019"/>
    <lineage>
        <taxon>Eukaryota</taxon>
        <taxon>Metazoa</taxon>
        <taxon>Chordata</taxon>
        <taxon>Craniata</taxon>
        <taxon>Vertebrata</taxon>
        <taxon>Euteleostomi</taxon>
        <taxon>Actinopterygii</taxon>
        <taxon>Neopterygii</taxon>
        <taxon>Teleostei</taxon>
        <taxon>Protacanthopterygii</taxon>
        <taxon>Salmoniformes</taxon>
        <taxon>Salmonidae</taxon>
        <taxon>Salmoninae</taxon>
        <taxon>Oncorhynchus</taxon>
    </lineage>
</organism>
<comment type="subcellular location">
    <subcellularLocation>
        <location evidence="1">Secreted</location>
        <location evidence="1">Extracellular space</location>
    </subcellularLocation>
</comment>
<reference evidence="12" key="2">
    <citation type="submission" date="2025-09" db="UniProtKB">
        <authorList>
            <consortium name="Ensembl"/>
        </authorList>
    </citation>
    <scope>IDENTIFICATION</scope>
</reference>
<dbReference type="InterPro" id="IPR001254">
    <property type="entry name" value="Trypsin_dom"/>
</dbReference>
<dbReference type="InterPro" id="IPR033116">
    <property type="entry name" value="TRYPSIN_SER"/>
</dbReference>
<dbReference type="EC" id="3.4.21.4" evidence="9"/>
<dbReference type="PROSITE" id="PS00135">
    <property type="entry name" value="TRYPSIN_SER"/>
    <property type="match status" value="1"/>
</dbReference>
<protein>
    <recommendedName>
        <fullName evidence="9">trypsin</fullName>
        <ecNumber evidence="9">3.4.21.4</ecNumber>
    </recommendedName>
</protein>
<evidence type="ECO:0000256" key="9">
    <source>
        <dbReference type="ARBA" id="ARBA00038868"/>
    </source>
</evidence>
<sequence length="261" mass="29064">MLSKRFQAFLYSRSHLWKHTAMIEWSEEGRGCALGLGLDMKRITVHAGRIYGGKEAVPYSRPYMVLLERATTNILKPKNCAGFLVREDFVMTAAHCNGRSIKAKLGVHNVQQESAQEMFVKKAFPHPHYDNEEHDNDIMLLKLEKNVLVTNRVRPIGLPQTEDEEVPKDCLVSGWGFNIRGVNKGSSVLLDLNVTLVASQVCSDNHAFCSSGLNGPAQGDSGGPLVCNGMAYGVVSCSIDKLYIYTRIPDYLDWITNTMNN</sequence>
<evidence type="ECO:0000313" key="12">
    <source>
        <dbReference type="Ensembl" id="ENSOKIP00005009375.1"/>
    </source>
</evidence>
<keyword evidence="6" id="KW-0865">Zymogen</keyword>
<dbReference type="GeneTree" id="ENSGT01030000234551"/>
<dbReference type="Pfam" id="PF00089">
    <property type="entry name" value="Trypsin"/>
    <property type="match status" value="1"/>
</dbReference>
<name>A0A8C7D521_ONCKI</name>
<dbReference type="Ensembl" id="ENSOKIT00005009934.1">
    <property type="protein sequence ID" value="ENSOKIP00005009375.1"/>
    <property type="gene ID" value="ENSOKIG00005004119.1"/>
</dbReference>
<dbReference type="InterPro" id="IPR018114">
    <property type="entry name" value="TRYPSIN_HIS"/>
</dbReference>
<evidence type="ECO:0000256" key="4">
    <source>
        <dbReference type="ARBA" id="ARBA00022801"/>
    </source>
</evidence>
<gene>
    <name evidence="12" type="primary">si:ch211-212d10.1</name>
</gene>
<evidence type="ECO:0000256" key="3">
    <source>
        <dbReference type="ARBA" id="ARBA00022729"/>
    </source>
</evidence>
<accession>A0A8C7D521</accession>
<comment type="catalytic activity">
    <reaction evidence="8">
        <text>Preferential cleavage: Arg-|-Xaa, Lys-|-Xaa.</text>
        <dbReference type="EC" id="3.4.21.4"/>
    </reaction>
</comment>
<dbReference type="PROSITE" id="PS00134">
    <property type="entry name" value="TRYPSIN_HIS"/>
    <property type="match status" value="1"/>
</dbReference>
<dbReference type="AlphaFoldDB" id="A0A8C7D521"/>
<dbReference type="Proteomes" id="UP000694557">
    <property type="component" value="Unassembled WGS sequence"/>
</dbReference>
<keyword evidence="2 10" id="KW-0645">Protease</keyword>
<dbReference type="GO" id="GO:0005576">
    <property type="term" value="C:extracellular region"/>
    <property type="evidence" value="ECO:0007669"/>
    <property type="project" value="UniProtKB-SubCell"/>
</dbReference>
<evidence type="ECO:0000256" key="7">
    <source>
        <dbReference type="ARBA" id="ARBA00023157"/>
    </source>
</evidence>
<dbReference type="GO" id="GO:0004252">
    <property type="term" value="F:serine-type endopeptidase activity"/>
    <property type="evidence" value="ECO:0007669"/>
    <property type="project" value="UniProtKB-EC"/>
</dbReference>
<keyword evidence="7" id="KW-1015">Disulfide bond</keyword>
<evidence type="ECO:0000259" key="11">
    <source>
        <dbReference type="PROSITE" id="PS50240"/>
    </source>
</evidence>
<dbReference type="PANTHER" id="PTHR24271">
    <property type="entry name" value="KALLIKREIN-RELATED"/>
    <property type="match status" value="1"/>
</dbReference>
<evidence type="ECO:0000256" key="8">
    <source>
        <dbReference type="ARBA" id="ARBA00036320"/>
    </source>
</evidence>
<dbReference type="FunFam" id="2.40.10.10:FF:000005">
    <property type="entry name" value="Serine protease 37"/>
    <property type="match status" value="1"/>
</dbReference>
<dbReference type="PROSITE" id="PS50240">
    <property type="entry name" value="TRYPSIN_DOM"/>
    <property type="match status" value="1"/>
</dbReference>
<evidence type="ECO:0000256" key="6">
    <source>
        <dbReference type="ARBA" id="ARBA00023145"/>
    </source>
</evidence>
<feature type="domain" description="Peptidase S1" evidence="11">
    <location>
        <begin position="50"/>
        <end position="260"/>
    </location>
</feature>
<dbReference type="Gene3D" id="2.40.10.10">
    <property type="entry name" value="Trypsin-like serine proteases"/>
    <property type="match status" value="2"/>
</dbReference>
<keyword evidence="13" id="KW-1185">Reference proteome</keyword>
<reference evidence="12" key="1">
    <citation type="submission" date="2025-08" db="UniProtKB">
        <authorList>
            <consortium name="Ensembl"/>
        </authorList>
    </citation>
    <scope>IDENTIFICATION</scope>
</reference>
<dbReference type="SMART" id="SM00020">
    <property type="entry name" value="Tryp_SPc"/>
    <property type="match status" value="1"/>
</dbReference>